<dbReference type="InterPro" id="IPR006175">
    <property type="entry name" value="YjgF/YER057c/UK114"/>
</dbReference>
<gene>
    <name evidence="1" type="ORF">BQ8482_110166</name>
</gene>
<accession>A0A2P9AAU5</accession>
<dbReference type="Pfam" id="PF01042">
    <property type="entry name" value="Ribonuc_L-PSP"/>
    <property type="match status" value="1"/>
</dbReference>
<dbReference type="Proteomes" id="UP000245698">
    <property type="component" value="Unassembled WGS sequence"/>
</dbReference>
<organism evidence="1 2">
    <name type="scientific">Mesorhizobium delmotii</name>
    <dbReference type="NCBI Taxonomy" id="1631247"/>
    <lineage>
        <taxon>Bacteria</taxon>
        <taxon>Pseudomonadati</taxon>
        <taxon>Pseudomonadota</taxon>
        <taxon>Alphaproteobacteria</taxon>
        <taxon>Hyphomicrobiales</taxon>
        <taxon>Phyllobacteriaceae</taxon>
        <taxon>Mesorhizobium</taxon>
    </lineage>
</organism>
<dbReference type="InterPro" id="IPR035959">
    <property type="entry name" value="RutC-like_sf"/>
</dbReference>
<sequence>MRKDDRMTIERFENGPRFCRVLSHNDIVYLAGMTADDLSGDTTQQTRDVLAKIDTYLAKAGSNKSRILSATVWLRDIERRLGRFCRSRRLGDGRRRLHVCVRCIPWRLAETPIASSSWGGARSEATRRRPQDPCRDLRALMRCRILLRCTLRLRLRHGSQGLRDVASLLLRPGMTKLRKASVNRECL</sequence>
<evidence type="ECO:0008006" key="3">
    <source>
        <dbReference type="Google" id="ProtNLM"/>
    </source>
</evidence>
<name>A0A2P9AAU5_9HYPH</name>
<evidence type="ECO:0000313" key="1">
    <source>
        <dbReference type="EMBL" id="SJM28236.1"/>
    </source>
</evidence>
<dbReference type="Gene3D" id="3.30.1330.40">
    <property type="entry name" value="RutC-like"/>
    <property type="match status" value="1"/>
</dbReference>
<reference evidence="2" key="1">
    <citation type="submission" date="2016-12" db="EMBL/GenBank/DDBJ databases">
        <authorList>
            <person name="Brunel B."/>
        </authorList>
    </citation>
    <scope>NUCLEOTIDE SEQUENCE [LARGE SCALE GENOMIC DNA]</scope>
</reference>
<protein>
    <recommendedName>
        <fullName evidence="3">RidA family protein</fullName>
    </recommendedName>
</protein>
<keyword evidence="2" id="KW-1185">Reference proteome</keyword>
<dbReference type="PANTHER" id="PTHR47328">
    <property type="match status" value="1"/>
</dbReference>
<dbReference type="EMBL" id="FUIG01000013">
    <property type="protein sequence ID" value="SJM28236.1"/>
    <property type="molecule type" value="Genomic_DNA"/>
</dbReference>
<proteinExistence type="predicted"/>
<dbReference type="AlphaFoldDB" id="A0A2P9AAU5"/>
<dbReference type="PANTHER" id="PTHR47328:SF1">
    <property type="entry name" value="RUTC FAMILY PROTEIN YOAB"/>
    <property type="match status" value="1"/>
</dbReference>
<dbReference type="InterPro" id="IPR035709">
    <property type="entry name" value="YoaB-like"/>
</dbReference>
<evidence type="ECO:0000313" key="2">
    <source>
        <dbReference type="Proteomes" id="UP000245698"/>
    </source>
</evidence>
<dbReference type="SUPFAM" id="SSF55298">
    <property type="entry name" value="YjgF-like"/>
    <property type="match status" value="1"/>
</dbReference>